<reference evidence="1" key="1">
    <citation type="submission" date="2021-02" db="EMBL/GenBank/DDBJ databases">
        <authorList>
            <consortium name="DOE Joint Genome Institute"/>
            <person name="Ahrendt S."/>
            <person name="Looney B.P."/>
            <person name="Miyauchi S."/>
            <person name="Morin E."/>
            <person name="Drula E."/>
            <person name="Courty P.E."/>
            <person name="Chicoki N."/>
            <person name="Fauchery L."/>
            <person name="Kohler A."/>
            <person name="Kuo A."/>
            <person name="Labutti K."/>
            <person name="Pangilinan J."/>
            <person name="Lipzen A."/>
            <person name="Riley R."/>
            <person name="Andreopoulos W."/>
            <person name="He G."/>
            <person name="Johnson J."/>
            <person name="Barry K.W."/>
            <person name="Grigoriev I.V."/>
            <person name="Nagy L."/>
            <person name="Hibbett D."/>
            <person name="Henrissat B."/>
            <person name="Matheny P.B."/>
            <person name="Labbe J."/>
            <person name="Martin F."/>
        </authorList>
    </citation>
    <scope>NUCLEOTIDE SEQUENCE</scope>
    <source>
        <strain evidence="1">FP105234-sp</strain>
    </source>
</reference>
<protein>
    <submittedName>
        <fullName evidence="1">Uncharacterized protein</fullName>
    </submittedName>
</protein>
<proteinExistence type="predicted"/>
<dbReference type="EMBL" id="MU275843">
    <property type="protein sequence ID" value="KAI0052917.1"/>
    <property type="molecule type" value="Genomic_DNA"/>
</dbReference>
<keyword evidence="2" id="KW-1185">Reference proteome</keyword>
<organism evidence="1 2">
    <name type="scientific">Auriscalpium vulgare</name>
    <dbReference type="NCBI Taxonomy" id="40419"/>
    <lineage>
        <taxon>Eukaryota</taxon>
        <taxon>Fungi</taxon>
        <taxon>Dikarya</taxon>
        <taxon>Basidiomycota</taxon>
        <taxon>Agaricomycotina</taxon>
        <taxon>Agaricomycetes</taxon>
        <taxon>Russulales</taxon>
        <taxon>Auriscalpiaceae</taxon>
        <taxon>Auriscalpium</taxon>
    </lineage>
</organism>
<comment type="caution">
    <text evidence="1">The sequence shown here is derived from an EMBL/GenBank/DDBJ whole genome shotgun (WGS) entry which is preliminary data.</text>
</comment>
<gene>
    <name evidence="1" type="ORF">FA95DRAFT_1601597</name>
</gene>
<dbReference type="Proteomes" id="UP000814033">
    <property type="component" value="Unassembled WGS sequence"/>
</dbReference>
<evidence type="ECO:0000313" key="2">
    <source>
        <dbReference type="Proteomes" id="UP000814033"/>
    </source>
</evidence>
<reference evidence="1" key="2">
    <citation type="journal article" date="2022" name="New Phytol.">
        <title>Evolutionary transition to the ectomycorrhizal habit in the genomes of a hyperdiverse lineage of mushroom-forming fungi.</title>
        <authorList>
            <person name="Looney B."/>
            <person name="Miyauchi S."/>
            <person name="Morin E."/>
            <person name="Drula E."/>
            <person name="Courty P.E."/>
            <person name="Kohler A."/>
            <person name="Kuo A."/>
            <person name="LaButti K."/>
            <person name="Pangilinan J."/>
            <person name="Lipzen A."/>
            <person name="Riley R."/>
            <person name="Andreopoulos W."/>
            <person name="He G."/>
            <person name="Johnson J."/>
            <person name="Nolan M."/>
            <person name="Tritt A."/>
            <person name="Barry K.W."/>
            <person name="Grigoriev I.V."/>
            <person name="Nagy L.G."/>
            <person name="Hibbett D."/>
            <person name="Henrissat B."/>
            <person name="Matheny P.B."/>
            <person name="Labbe J."/>
            <person name="Martin F.M."/>
        </authorList>
    </citation>
    <scope>NUCLEOTIDE SEQUENCE</scope>
    <source>
        <strain evidence="1">FP105234-sp</strain>
    </source>
</reference>
<name>A0ACB8S9V7_9AGAM</name>
<evidence type="ECO:0000313" key="1">
    <source>
        <dbReference type="EMBL" id="KAI0052917.1"/>
    </source>
</evidence>
<sequence length="306" mass="34300">MDEPASPSNESMELLLLLDGPKWRVCRWWPDGLGSGCDSTMCTERACVEMCEVKVERRRVRAVGGMDSLWDCGGSELESWAHQIRARVFDRSPRDTAASARWAKHLNDASGLVKCVSDGRRLSAATSMQTLLGLRKRTQSAQQVYTTHGGDAHRGNWGLKRPLAVRNNPPPPPFVGSNACGSESPHIAQNQAGSPAEYKDRRRRGVKEKEVEVPAPAPPEPPKKERKKRKAATQQQRQQRRLEEGGRDDTPKPYADARVVRRVLVDRDAERAERERVDAGLRRERVADVVHAQRDREPSALYVDCV</sequence>
<accession>A0ACB8S9V7</accession>